<dbReference type="NCBIfam" id="TIGR01322">
    <property type="entry name" value="scrB_fam"/>
    <property type="match status" value="1"/>
</dbReference>
<evidence type="ECO:0000256" key="5">
    <source>
        <dbReference type="ARBA" id="ARBA00022801"/>
    </source>
</evidence>
<evidence type="ECO:0000313" key="13">
    <source>
        <dbReference type="Proteomes" id="UP000051048"/>
    </source>
</evidence>
<dbReference type="PANTHER" id="PTHR43101:SF1">
    <property type="entry name" value="BETA-FRUCTOSIDASE"/>
    <property type="match status" value="1"/>
</dbReference>
<evidence type="ECO:0000256" key="4">
    <source>
        <dbReference type="ARBA" id="ARBA00019623"/>
    </source>
</evidence>
<evidence type="ECO:0000256" key="7">
    <source>
        <dbReference type="ARBA" id="ARBA00033367"/>
    </source>
</evidence>
<feature type="domain" description="Glycosyl hydrolase family 32 C-terminal" evidence="11">
    <location>
        <begin position="367"/>
        <end position="482"/>
    </location>
</feature>
<dbReference type="Proteomes" id="UP000051048">
    <property type="component" value="Unassembled WGS sequence"/>
</dbReference>
<dbReference type="InterPro" id="IPR013189">
    <property type="entry name" value="Glyco_hydro_32_C"/>
</dbReference>
<name>A0A0R1TD90_9LACO</name>
<dbReference type="PROSITE" id="PS00609">
    <property type="entry name" value="GLYCOSYL_HYDROL_F32"/>
    <property type="match status" value="1"/>
</dbReference>
<dbReference type="InterPro" id="IPR018053">
    <property type="entry name" value="Glyco_hydro_32_AS"/>
</dbReference>
<dbReference type="UniPathway" id="UPA00238"/>
<dbReference type="GO" id="GO:0004564">
    <property type="term" value="F:beta-fructofuranosidase activity"/>
    <property type="evidence" value="ECO:0007669"/>
    <property type="project" value="UniProtKB-EC"/>
</dbReference>
<dbReference type="Pfam" id="PF00251">
    <property type="entry name" value="Glyco_hydro_32N"/>
    <property type="match status" value="1"/>
</dbReference>
<dbReference type="SMART" id="SM00640">
    <property type="entry name" value="Glyco_32"/>
    <property type="match status" value="1"/>
</dbReference>
<dbReference type="SUPFAM" id="SSF75005">
    <property type="entry name" value="Arabinanase/levansucrase/invertase"/>
    <property type="match status" value="1"/>
</dbReference>
<dbReference type="CDD" id="cd18623">
    <property type="entry name" value="GH32_ScrB-like"/>
    <property type="match status" value="1"/>
</dbReference>
<dbReference type="InterPro" id="IPR001362">
    <property type="entry name" value="Glyco_hydro_32"/>
</dbReference>
<gene>
    <name evidence="12" type="ORF">FC36_GL000848</name>
</gene>
<dbReference type="SUPFAM" id="SSF49899">
    <property type="entry name" value="Concanavalin A-like lectins/glucanases"/>
    <property type="match status" value="1"/>
</dbReference>
<comment type="similarity">
    <text evidence="2 8">Belongs to the glycosyl hydrolase 32 family.</text>
</comment>
<evidence type="ECO:0000256" key="2">
    <source>
        <dbReference type="ARBA" id="ARBA00009902"/>
    </source>
</evidence>
<comment type="pathway">
    <text evidence="1 9">Glycan biosynthesis; sucrose metabolism.</text>
</comment>
<sequence>MEWTTELRYKPYEEWSAQELLQLQAQAANSQYQMAYHIRPQSGLLNDPNGFSYYNNQWHVFYQSFPFGAAHGLKSWMHLVSDDLVHWRNLGLALAPDTPLDSHGAYSGSAAVIDDKLLLMYTGNVRTKEWERISYQNGAWLDKNGKITKLPKPLIEAPEHVTEHFRDPQLLKYRGEYYVILGAQDKTTLSGKVALFKSKDLEKWQDLGYVDFTDDVMGYMIECPNLVFIDDKPVLIFCPQGLEHEVADYQNIYPNMYVAGEHFKFNAGKLQTQQKAPINLDDGFDVYATQAFNAPNGKAYAISWVGLPDLAYPSDSENWAGCLSQVKVLSLDADGKLIQQPVPAMADLRQAGTVLRPEANYNQRQQLVYQAGKHYELKLNLDANQSGSLHLAANKDASQSLKIDFSTQDHGYITVDRAHTGISFNEEYGTTRTVNFDQANRLELDIFIDGSLFEIFVNGGRHVITGRFFSQPDNQQIALTSEIALDFTGTYWPLQGI</sequence>
<dbReference type="InterPro" id="IPR023296">
    <property type="entry name" value="Glyco_hydro_beta-prop_sf"/>
</dbReference>
<evidence type="ECO:0000256" key="3">
    <source>
        <dbReference type="ARBA" id="ARBA00012758"/>
    </source>
</evidence>
<dbReference type="Gene3D" id="2.115.10.20">
    <property type="entry name" value="Glycosyl hydrolase domain, family 43"/>
    <property type="match status" value="1"/>
</dbReference>
<evidence type="ECO:0000256" key="1">
    <source>
        <dbReference type="ARBA" id="ARBA00004914"/>
    </source>
</evidence>
<evidence type="ECO:0000259" key="10">
    <source>
        <dbReference type="Pfam" id="PF00251"/>
    </source>
</evidence>
<evidence type="ECO:0000313" key="12">
    <source>
        <dbReference type="EMBL" id="KRL79228.1"/>
    </source>
</evidence>
<dbReference type="RefSeq" id="WP_025021490.1">
    <property type="nucleotide sequence ID" value="NZ_AZFH01000117.1"/>
</dbReference>
<dbReference type="InterPro" id="IPR013148">
    <property type="entry name" value="Glyco_hydro_32_N"/>
</dbReference>
<dbReference type="OrthoDB" id="9759709at2"/>
<keyword evidence="9" id="KW-0119">Carbohydrate metabolism</keyword>
<evidence type="ECO:0000256" key="8">
    <source>
        <dbReference type="RuleBase" id="RU362110"/>
    </source>
</evidence>
<accession>A0A0R1TD90</accession>
<dbReference type="Pfam" id="PF08244">
    <property type="entry name" value="Glyco_hydro_32C"/>
    <property type="match status" value="1"/>
</dbReference>
<dbReference type="InterPro" id="IPR051214">
    <property type="entry name" value="GH32_Enzymes"/>
</dbReference>
<comment type="caution">
    <text evidence="12">The sequence shown here is derived from an EMBL/GenBank/DDBJ whole genome shotgun (WGS) entry which is preliminary data.</text>
</comment>
<keyword evidence="9" id="KW-0963">Cytoplasm</keyword>
<dbReference type="PATRIC" id="fig|1423740.3.peg.898"/>
<dbReference type="InterPro" id="IPR013320">
    <property type="entry name" value="ConA-like_dom_sf"/>
</dbReference>
<dbReference type="EMBL" id="AZFH01000117">
    <property type="protein sequence ID" value="KRL79228.1"/>
    <property type="molecule type" value="Genomic_DNA"/>
</dbReference>
<comment type="function">
    <text evidence="9">Enables the bacterium to metabolize sucrose as a sole carbon source.</text>
</comment>
<dbReference type="AlphaFoldDB" id="A0A0R1TD90"/>
<organism evidence="12 13">
    <name type="scientific">Ligilactobacillus equi DSM 15833 = JCM 10991</name>
    <dbReference type="NCBI Taxonomy" id="1423740"/>
    <lineage>
        <taxon>Bacteria</taxon>
        <taxon>Bacillati</taxon>
        <taxon>Bacillota</taxon>
        <taxon>Bacilli</taxon>
        <taxon>Lactobacillales</taxon>
        <taxon>Lactobacillaceae</taxon>
        <taxon>Ligilactobacillus</taxon>
    </lineage>
</organism>
<dbReference type="EC" id="3.2.1.26" evidence="3 8"/>
<evidence type="ECO:0000256" key="9">
    <source>
        <dbReference type="RuleBase" id="RU365015"/>
    </source>
</evidence>
<feature type="domain" description="Glycosyl hydrolase family 32 N-terminal" evidence="10">
    <location>
        <begin position="37"/>
        <end position="341"/>
    </location>
</feature>
<dbReference type="InterPro" id="IPR006232">
    <property type="entry name" value="Suc6P_hydrolase"/>
</dbReference>
<evidence type="ECO:0000259" key="11">
    <source>
        <dbReference type="Pfam" id="PF08244"/>
    </source>
</evidence>
<reference evidence="12 13" key="1">
    <citation type="journal article" date="2015" name="Genome Announc.">
        <title>Expanding the biotechnology potential of lactobacilli through comparative genomics of 213 strains and associated genera.</title>
        <authorList>
            <person name="Sun Z."/>
            <person name="Harris H.M."/>
            <person name="McCann A."/>
            <person name="Guo C."/>
            <person name="Argimon S."/>
            <person name="Zhang W."/>
            <person name="Yang X."/>
            <person name="Jeffery I.B."/>
            <person name="Cooney J.C."/>
            <person name="Kagawa T.F."/>
            <person name="Liu W."/>
            <person name="Song Y."/>
            <person name="Salvetti E."/>
            <person name="Wrobel A."/>
            <person name="Rasinkangas P."/>
            <person name="Parkhill J."/>
            <person name="Rea M.C."/>
            <person name="O'Sullivan O."/>
            <person name="Ritari J."/>
            <person name="Douillard F.P."/>
            <person name="Paul Ross R."/>
            <person name="Yang R."/>
            <person name="Briner A.E."/>
            <person name="Felis G.E."/>
            <person name="de Vos W.M."/>
            <person name="Barrangou R."/>
            <person name="Klaenhammer T.R."/>
            <person name="Caufield P.W."/>
            <person name="Cui Y."/>
            <person name="Zhang H."/>
            <person name="O'Toole P.W."/>
        </authorList>
    </citation>
    <scope>NUCLEOTIDE SEQUENCE [LARGE SCALE GENOMIC DNA]</scope>
    <source>
        <strain evidence="12 13">DSM 15833</strain>
    </source>
</reference>
<evidence type="ECO:0000256" key="6">
    <source>
        <dbReference type="ARBA" id="ARBA00023295"/>
    </source>
</evidence>
<dbReference type="Gene3D" id="2.60.120.560">
    <property type="entry name" value="Exo-inulinase, domain 1"/>
    <property type="match status" value="1"/>
</dbReference>
<dbReference type="GO" id="GO:0005985">
    <property type="term" value="P:sucrose metabolic process"/>
    <property type="evidence" value="ECO:0007669"/>
    <property type="project" value="UniProtKB-UniPathway"/>
</dbReference>
<dbReference type="STRING" id="1423740.FC36_GL000848"/>
<keyword evidence="6 8" id="KW-0326">Glycosidase</keyword>
<dbReference type="GO" id="GO:0005737">
    <property type="term" value="C:cytoplasm"/>
    <property type="evidence" value="ECO:0007669"/>
    <property type="project" value="UniProtKB-SubCell"/>
</dbReference>
<comment type="catalytic activity">
    <reaction evidence="8">
        <text>Hydrolysis of terminal non-reducing beta-D-fructofuranoside residues in beta-D-fructofuranosides.</text>
        <dbReference type="EC" id="3.2.1.26"/>
    </reaction>
</comment>
<comment type="subcellular location">
    <subcellularLocation>
        <location evidence="9">Cytoplasm</location>
    </subcellularLocation>
</comment>
<proteinExistence type="inferred from homology"/>
<dbReference type="PANTHER" id="PTHR43101">
    <property type="entry name" value="BETA-FRUCTOSIDASE"/>
    <property type="match status" value="1"/>
</dbReference>
<protein>
    <recommendedName>
        <fullName evidence="4 8">Sucrose-6-phosphate hydrolase</fullName>
        <ecNumber evidence="3 8">3.2.1.26</ecNumber>
    </recommendedName>
    <alternativeName>
        <fullName evidence="7 9">Invertase</fullName>
    </alternativeName>
</protein>
<keyword evidence="5 8" id="KW-0378">Hydrolase</keyword>